<reference evidence="4 5" key="1">
    <citation type="submission" date="2023-11" db="EMBL/GenBank/DDBJ databases">
        <title>Lentzea sokolovensis, sp. nov., Lentzea kristufkii, sp. nov., and Lentzea miocenensis, sp. nov., rare actinobacteria from Sokolov Coal Basin, Miocene lacustrine sediment, Czech Republic.</title>
        <authorList>
            <person name="Lara A."/>
            <person name="Kotroba L."/>
            <person name="Nouioui I."/>
            <person name="Neumann-Schaal M."/>
            <person name="Mast Y."/>
            <person name="Chronakova A."/>
        </authorList>
    </citation>
    <scope>NUCLEOTIDE SEQUENCE [LARGE SCALE GENOMIC DNA]</scope>
    <source>
        <strain evidence="4 5">BCCO 10_0856</strain>
    </source>
</reference>
<dbReference type="InterPro" id="IPR036291">
    <property type="entry name" value="NAD(P)-bd_dom_sf"/>
</dbReference>
<dbReference type="PANTHER" id="PTHR24320">
    <property type="entry name" value="RETINOL DEHYDROGENASE"/>
    <property type="match status" value="1"/>
</dbReference>
<comment type="similarity">
    <text evidence="1 3">Belongs to the short-chain dehydrogenases/reductases (SDR) family.</text>
</comment>
<name>A0ABU4T5Y3_9PSEU</name>
<dbReference type="RefSeq" id="WP_319968383.1">
    <property type="nucleotide sequence ID" value="NZ_JAXAVW010000020.1"/>
</dbReference>
<comment type="caution">
    <text evidence="4">The sequence shown here is derived from an EMBL/GenBank/DDBJ whole genome shotgun (WGS) entry which is preliminary data.</text>
</comment>
<dbReference type="SUPFAM" id="SSF51735">
    <property type="entry name" value="NAD(P)-binding Rossmann-fold domains"/>
    <property type="match status" value="1"/>
</dbReference>
<evidence type="ECO:0000256" key="2">
    <source>
        <dbReference type="ARBA" id="ARBA00023002"/>
    </source>
</evidence>
<dbReference type="PRINTS" id="PR00080">
    <property type="entry name" value="SDRFAMILY"/>
</dbReference>
<gene>
    <name evidence="4" type="ORF">SK803_24305</name>
</gene>
<keyword evidence="2" id="KW-0560">Oxidoreductase</keyword>
<reference evidence="4 5" key="2">
    <citation type="submission" date="2023-11" db="EMBL/GenBank/DDBJ databases">
        <authorList>
            <person name="Lara A.C."/>
            <person name="Chronakova A."/>
        </authorList>
    </citation>
    <scope>NUCLEOTIDE SEQUENCE [LARGE SCALE GENOMIC DNA]</scope>
    <source>
        <strain evidence="4 5">BCCO 10_0856</strain>
    </source>
</reference>
<evidence type="ECO:0000313" key="4">
    <source>
        <dbReference type="EMBL" id="MDX8033353.1"/>
    </source>
</evidence>
<organism evidence="4 5">
    <name type="scientific">Lentzea miocenica</name>
    <dbReference type="NCBI Taxonomy" id="3095431"/>
    <lineage>
        <taxon>Bacteria</taxon>
        <taxon>Bacillati</taxon>
        <taxon>Actinomycetota</taxon>
        <taxon>Actinomycetes</taxon>
        <taxon>Pseudonocardiales</taxon>
        <taxon>Pseudonocardiaceae</taxon>
        <taxon>Lentzea</taxon>
    </lineage>
</organism>
<accession>A0ABU4T5Y3</accession>
<dbReference type="EMBL" id="JAXAVW010000020">
    <property type="protein sequence ID" value="MDX8033353.1"/>
    <property type="molecule type" value="Genomic_DNA"/>
</dbReference>
<proteinExistence type="inferred from homology"/>
<dbReference type="Pfam" id="PF00106">
    <property type="entry name" value="adh_short"/>
    <property type="match status" value="1"/>
</dbReference>
<dbReference type="PANTHER" id="PTHR24320:SF152">
    <property type="entry name" value="SHORT-CHAIN DEHYDROGENASE_REDUCTASE FAMILY PROTEIN"/>
    <property type="match status" value="1"/>
</dbReference>
<dbReference type="Gene3D" id="3.40.50.720">
    <property type="entry name" value="NAD(P)-binding Rossmann-like Domain"/>
    <property type="match status" value="1"/>
</dbReference>
<keyword evidence="5" id="KW-1185">Reference proteome</keyword>
<dbReference type="PRINTS" id="PR00081">
    <property type="entry name" value="GDHRDH"/>
</dbReference>
<evidence type="ECO:0000256" key="3">
    <source>
        <dbReference type="RuleBase" id="RU000363"/>
    </source>
</evidence>
<evidence type="ECO:0000256" key="1">
    <source>
        <dbReference type="ARBA" id="ARBA00006484"/>
    </source>
</evidence>
<dbReference type="InterPro" id="IPR002347">
    <property type="entry name" value="SDR_fam"/>
</dbReference>
<protein>
    <submittedName>
        <fullName evidence="4">SDR family NAD(P)-dependent oxidoreductase</fullName>
    </submittedName>
</protein>
<sequence>MTTAVITGATHGLGRLVALDLARRGLDLGIVARSAAKVDDLRLSVEQVAPGTTVDAFVADLSSLDDVRRAAKEIEARYDQVDVLINNAGIHAFSQRVTQDGFAEMVAVNYLAPWVLTNTLRDKLTGRVVTVASEASRHSGGIDPARDLTFTGDYTRRESAAHYGRTKLMDIMFSQELARRLDGTGVTSNCCDPGFNTTGLGRELPLAGLLEKALRGLRIGDPARGASIITRLATDPAFATTTGGYFSVKDAAPLPCPEPGRSADVQRELWEATEKLLQVR</sequence>
<dbReference type="Proteomes" id="UP001285521">
    <property type="component" value="Unassembled WGS sequence"/>
</dbReference>
<evidence type="ECO:0000313" key="5">
    <source>
        <dbReference type="Proteomes" id="UP001285521"/>
    </source>
</evidence>